<dbReference type="Gene3D" id="3.40.50.1820">
    <property type="entry name" value="alpha/beta hydrolase"/>
    <property type="match status" value="1"/>
</dbReference>
<evidence type="ECO:0000313" key="3">
    <source>
        <dbReference type="EMBL" id="MFD2414974.1"/>
    </source>
</evidence>
<protein>
    <submittedName>
        <fullName evidence="3">Carboxylesterase family protein</fullName>
    </submittedName>
</protein>
<evidence type="ECO:0000259" key="2">
    <source>
        <dbReference type="Pfam" id="PF00135"/>
    </source>
</evidence>
<keyword evidence="4" id="KW-1185">Reference proteome</keyword>
<accession>A0ABW5FLA0</accession>
<dbReference type="Pfam" id="PF00135">
    <property type="entry name" value="COesterase"/>
    <property type="match status" value="1"/>
</dbReference>
<dbReference type="Proteomes" id="UP001597417">
    <property type="component" value="Unassembled WGS sequence"/>
</dbReference>
<dbReference type="SUPFAM" id="SSF53474">
    <property type="entry name" value="alpha/beta-Hydrolases"/>
    <property type="match status" value="1"/>
</dbReference>
<proteinExistence type="predicted"/>
<evidence type="ECO:0000313" key="4">
    <source>
        <dbReference type="Proteomes" id="UP001597417"/>
    </source>
</evidence>
<organism evidence="3 4">
    <name type="scientific">Amycolatopsis pigmentata</name>
    <dbReference type="NCBI Taxonomy" id="450801"/>
    <lineage>
        <taxon>Bacteria</taxon>
        <taxon>Bacillati</taxon>
        <taxon>Actinomycetota</taxon>
        <taxon>Actinomycetes</taxon>
        <taxon>Pseudonocardiales</taxon>
        <taxon>Pseudonocardiaceae</taxon>
        <taxon>Amycolatopsis</taxon>
    </lineage>
</organism>
<dbReference type="PANTHER" id="PTHR11559">
    <property type="entry name" value="CARBOXYLESTERASE"/>
    <property type="match status" value="1"/>
</dbReference>
<evidence type="ECO:0000256" key="1">
    <source>
        <dbReference type="SAM" id="MobiDB-lite"/>
    </source>
</evidence>
<name>A0ABW5FLA0_9PSEU</name>
<reference evidence="4" key="1">
    <citation type="journal article" date="2019" name="Int. J. Syst. Evol. Microbiol.">
        <title>The Global Catalogue of Microorganisms (GCM) 10K type strain sequencing project: providing services to taxonomists for standard genome sequencing and annotation.</title>
        <authorList>
            <consortium name="The Broad Institute Genomics Platform"/>
            <consortium name="The Broad Institute Genome Sequencing Center for Infectious Disease"/>
            <person name="Wu L."/>
            <person name="Ma J."/>
        </authorList>
    </citation>
    <scope>NUCLEOTIDE SEQUENCE [LARGE SCALE GENOMIC DNA]</scope>
    <source>
        <strain evidence="4">CGMCC 4.7645</strain>
    </source>
</reference>
<dbReference type="InterPro" id="IPR002018">
    <property type="entry name" value="CarbesteraseB"/>
</dbReference>
<comment type="caution">
    <text evidence="3">The sequence shown here is derived from an EMBL/GenBank/DDBJ whole genome shotgun (WGS) entry which is preliminary data.</text>
</comment>
<dbReference type="EMBL" id="JBHUKR010000002">
    <property type="protein sequence ID" value="MFD2414974.1"/>
    <property type="molecule type" value="Genomic_DNA"/>
</dbReference>
<dbReference type="RefSeq" id="WP_378260317.1">
    <property type="nucleotide sequence ID" value="NZ_JBHUKR010000002.1"/>
</dbReference>
<dbReference type="InterPro" id="IPR050309">
    <property type="entry name" value="Type-B_Carboxylest/Lipase"/>
</dbReference>
<sequence length="105" mass="10966">MNIEVETGQGTVRGALGDGVVSFKGIPFAAAPVGDLRFAPPAEPLPWDGVRDATRYGAISLRRLEPLSAVIPGVGFLPPGRRAGRGHCGMTEPVLPSRKTSSSSR</sequence>
<feature type="domain" description="Carboxylesterase type B" evidence="2">
    <location>
        <begin position="4"/>
        <end position="60"/>
    </location>
</feature>
<feature type="region of interest" description="Disordered" evidence="1">
    <location>
        <begin position="81"/>
        <end position="105"/>
    </location>
</feature>
<dbReference type="InterPro" id="IPR029058">
    <property type="entry name" value="AB_hydrolase_fold"/>
</dbReference>
<gene>
    <name evidence="3" type="ORF">ACFSXZ_01405</name>
</gene>